<accession>A0A821K368</accession>
<dbReference type="EMBL" id="CAJOBG010107520">
    <property type="protein sequence ID" value="CAF4727967.1"/>
    <property type="molecule type" value="Genomic_DNA"/>
</dbReference>
<feature type="compositionally biased region" description="Low complexity" evidence="1">
    <location>
        <begin position="8"/>
        <end position="47"/>
    </location>
</feature>
<name>A0A821K368_9BILA</name>
<dbReference type="AlphaFoldDB" id="A0A821K368"/>
<evidence type="ECO:0000313" key="2">
    <source>
        <dbReference type="EMBL" id="CAF4727967.1"/>
    </source>
</evidence>
<feature type="non-terminal residue" evidence="2">
    <location>
        <position position="1"/>
    </location>
</feature>
<keyword evidence="3" id="KW-1185">Reference proteome</keyword>
<feature type="region of interest" description="Disordered" evidence="1">
    <location>
        <begin position="1"/>
        <end position="47"/>
    </location>
</feature>
<proteinExistence type="predicted"/>
<evidence type="ECO:0000256" key="1">
    <source>
        <dbReference type="SAM" id="MobiDB-lite"/>
    </source>
</evidence>
<reference evidence="2" key="1">
    <citation type="submission" date="2021-02" db="EMBL/GenBank/DDBJ databases">
        <authorList>
            <person name="Nowell W R."/>
        </authorList>
    </citation>
    <scope>NUCLEOTIDE SEQUENCE</scope>
</reference>
<sequence>SGPPPRPSRTTTPATTQVTQGISGSSSTLGSSSSSISPLGTSSSSISPLQSAHWCLLTNGTYLPLDYLFMNTPCTICQCTS</sequence>
<organism evidence="2 3">
    <name type="scientific">Rotaria magnacalcarata</name>
    <dbReference type="NCBI Taxonomy" id="392030"/>
    <lineage>
        <taxon>Eukaryota</taxon>
        <taxon>Metazoa</taxon>
        <taxon>Spiralia</taxon>
        <taxon>Gnathifera</taxon>
        <taxon>Rotifera</taxon>
        <taxon>Eurotatoria</taxon>
        <taxon>Bdelloidea</taxon>
        <taxon>Philodinida</taxon>
        <taxon>Philodinidae</taxon>
        <taxon>Rotaria</taxon>
    </lineage>
</organism>
<protein>
    <submittedName>
        <fullName evidence="2">Uncharacterized protein</fullName>
    </submittedName>
</protein>
<feature type="non-terminal residue" evidence="2">
    <location>
        <position position="81"/>
    </location>
</feature>
<gene>
    <name evidence="2" type="ORF">OVN521_LOCUS49333</name>
</gene>
<comment type="caution">
    <text evidence="2">The sequence shown here is derived from an EMBL/GenBank/DDBJ whole genome shotgun (WGS) entry which is preliminary data.</text>
</comment>
<dbReference type="Proteomes" id="UP000663866">
    <property type="component" value="Unassembled WGS sequence"/>
</dbReference>
<evidence type="ECO:0000313" key="3">
    <source>
        <dbReference type="Proteomes" id="UP000663866"/>
    </source>
</evidence>